<proteinExistence type="predicted"/>
<comment type="caution">
    <text evidence="1">The sequence shown here is derived from an EMBL/GenBank/DDBJ whole genome shotgun (WGS) entry which is preliminary data.</text>
</comment>
<name>A0A081NBX2_9GAMM</name>
<gene>
    <name evidence="1" type="ORF">GZ77_05500</name>
</gene>
<evidence type="ECO:0000313" key="2">
    <source>
        <dbReference type="Proteomes" id="UP000028006"/>
    </source>
</evidence>
<protein>
    <submittedName>
        <fullName evidence="1">Uncharacterized protein</fullName>
    </submittedName>
</protein>
<reference evidence="1 2" key="1">
    <citation type="submission" date="2014-06" db="EMBL/GenBank/DDBJ databases">
        <title>Whole Genome Sequences of Three Symbiotic Endozoicomonas Bacteria.</title>
        <authorList>
            <person name="Neave M.J."/>
            <person name="Apprill A."/>
            <person name="Voolstra C.R."/>
        </authorList>
    </citation>
    <scope>NUCLEOTIDE SEQUENCE [LARGE SCALE GENOMIC DNA]</scope>
    <source>
        <strain evidence="1 2">LMG 24815</strain>
    </source>
</reference>
<dbReference type="AlphaFoldDB" id="A0A081NBX2"/>
<dbReference type="RefSeq" id="WP_034873211.1">
    <property type="nucleotide sequence ID" value="NZ_JOKG01000001.1"/>
</dbReference>
<organism evidence="1 2">
    <name type="scientific">Endozoicomonas montiporae</name>
    <dbReference type="NCBI Taxonomy" id="1027273"/>
    <lineage>
        <taxon>Bacteria</taxon>
        <taxon>Pseudomonadati</taxon>
        <taxon>Pseudomonadota</taxon>
        <taxon>Gammaproteobacteria</taxon>
        <taxon>Oceanospirillales</taxon>
        <taxon>Endozoicomonadaceae</taxon>
        <taxon>Endozoicomonas</taxon>
    </lineage>
</organism>
<dbReference type="EMBL" id="JOKG01000001">
    <property type="protein sequence ID" value="KEQ15945.1"/>
    <property type="molecule type" value="Genomic_DNA"/>
</dbReference>
<accession>A0A081NBX2</accession>
<sequence length="274" mass="30463">MPLPSFKVPSTRHTNPLDPGDIEQAFEEKSPGQLAANILDPAVTSLYKCASAPVPGSEVLPQEQADKLRRFNIVMLMGKMGSMFNQYAKGTFKHRHIGGGFLDFNPRSHFELIANNIRAVFVSPSSLPGRFTALDKISQSDQVVDFGAGDTLQASSMIIDQIADLLVYILNVAKDDPKFKDDEESQNLMMRLRKLTKSFRKCQAQGLASQSCCEQMLYILKEILQSVPMIEDANDEKRKGESLILTIFSGLAVRGLYSSYKFSLDLHRNGQTPL</sequence>
<keyword evidence="2" id="KW-1185">Reference proteome</keyword>
<dbReference type="Proteomes" id="UP000028006">
    <property type="component" value="Unassembled WGS sequence"/>
</dbReference>
<evidence type="ECO:0000313" key="1">
    <source>
        <dbReference type="EMBL" id="KEQ15945.1"/>
    </source>
</evidence>